<proteinExistence type="predicted"/>
<gene>
    <name evidence="1" type="ORF">CIN_20680</name>
</gene>
<organism evidence="1 2">
    <name type="scientific">Commensalibacter intestini A911</name>
    <dbReference type="NCBI Taxonomy" id="1088868"/>
    <lineage>
        <taxon>Bacteria</taxon>
        <taxon>Pseudomonadati</taxon>
        <taxon>Pseudomonadota</taxon>
        <taxon>Alphaproteobacteria</taxon>
        <taxon>Acetobacterales</taxon>
        <taxon>Acetobacteraceae</taxon>
    </lineage>
</organism>
<name>G6F372_9PROT</name>
<sequence>MMQKNKHSVEIETEYLQIGIVNNVLLIFNFMGDNLNDN</sequence>
<reference evidence="1 2" key="1">
    <citation type="submission" date="2011-10" db="EMBL/GenBank/DDBJ databases">
        <title>Genome Sequence of Commensalibacter intestini A911, isolated from Drosophila gut.</title>
        <authorList>
            <person name="Lee W.-J."/>
            <person name="Kim E.-K."/>
        </authorList>
    </citation>
    <scope>NUCLEOTIDE SEQUENCE [LARGE SCALE GENOMIC DNA]</scope>
    <source>
        <strain evidence="1 2">A911</strain>
    </source>
</reference>
<evidence type="ECO:0000313" key="2">
    <source>
        <dbReference type="Proteomes" id="UP000005939"/>
    </source>
</evidence>
<dbReference type="Proteomes" id="UP000005939">
    <property type="component" value="Unassembled WGS sequence"/>
</dbReference>
<protein>
    <submittedName>
        <fullName evidence="1">Uncharacterized protein</fullName>
    </submittedName>
</protein>
<dbReference type="EMBL" id="AGFR01000012">
    <property type="protein sequence ID" value="EHD13085.1"/>
    <property type="molecule type" value="Genomic_DNA"/>
</dbReference>
<accession>G6F372</accession>
<evidence type="ECO:0000313" key="1">
    <source>
        <dbReference type="EMBL" id="EHD13085.1"/>
    </source>
</evidence>
<dbReference type="STRING" id="1088868.CIN_20680"/>
<dbReference type="AlphaFoldDB" id="G6F372"/>
<comment type="caution">
    <text evidence="1">The sequence shown here is derived from an EMBL/GenBank/DDBJ whole genome shotgun (WGS) entry which is preliminary data.</text>
</comment>